<dbReference type="Gene3D" id="3.30.1490.330">
    <property type="match status" value="1"/>
</dbReference>
<organism evidence="7 8">
    <name type="scientific">Paenibacillus taihuensis</name>
    <dbReference type="NCBI Taxonomy" id="1156355"/>
    <lineage>
        <taxon>Bacteria</taxon>
        <taxon>Bacillati</taxon>
        <taxon>Bacillota</taxon>
        <taxon>Bacilli</taxon>
        <taxon>Bacillales</taxon>
        <taxon>Paenibacillaceae</taxon>
        <taxon>Paenibacillus</taxon>
    </lineage>
</organism>
<proteinExistence type="predicted"/>
<keyword evidence="8" id="KW-1185">Reference proteome</keyword>
<keyword evidence="3" id="KW-0547">Nucleotide-binding</keyword>
<evidence type="ECO:0000256" key="3">
    <source>
        <dbReference type="ARBA" id="ARBA00022741"/>
    </source>
</evidence>
<gene>
    <name evidence="7" type="ORF">A8990_1778</name>
</gene>
<dbReference type="Proteomes" id="UP000256304">
    <property type="component" value="Unassembled WGS sequence"/>
</dbReference>
<dbReference type="InterPro" id="IPR016185">
    <property type="entry name" value="PreATP-grasp_dom_sf"/>
</dbReference>
<keyword evidence="5" id="KW-0460">Magnesium</keyword>
<dbReference type="GO" id="GO:0046872">
    <property type="term" value="F:metal ion binding"/>
    <property type="evidence" value="ECO:0007669"/>
    <property type="project" value="UniProtKB-KW"/>
</dbReference>
<sequence>MAEANRFVVIGEPHAVRASRVAQLRELGFSWADLAEEPYWIDQIVTMPRALFEELEAASAKLWLILDKTARYIHGKPEFYELLGIPEVLWDALDLLPLPQEGLISRYARFDFAISNDGVIKLLELNADTPTGYVEASIATPWLCEEAGIAGIFSPNAGMAQRLAEAWGVERPEAAACVGYGEHLEDSGTIEALVKHSGLPMRCVDCLELWVDEGVLKDRDGQPISSMFALYPKEWMAVDDGGEALAYAIESGNLKLYNGIHSILLQSKGLLAAVWGLYELGLLFDEAERGAISRYMLPAYNNPVFEGSFVSKSMFGREGGSVRLFDQAGALELADMDGYDTSELFPLVYQKRAELARIETAVGELHLLTGMFVINGVPCGMLGRAGGPITGNTSHFVAMGVREQ</sequence>
<accession>A0A3D9PW59</accession>
<dbReference type="Pfam" id="PF03738">
    <property type="entry name" value="GSP_synth"/>
    <property type="match status" value="1"/>
</dbReference>
<dbReference type="InterPro" id="IPR005494">
    <property type="entry name" value="GSPS_pre-ATP-grasp-like_dom"/>
</dbReference>
<name>A0A3D9PW59_9BACL</name>
<dbReference type="GO" id="GO:0016874">
    <property type="term" value="F:ligase activity"/>
    <property type="evidence" value="ECO:0007669"/>
    <property type="project" value="UniProtKB-KW"/>
</dbReference>
<evidence type="ECO:0000256" key="2">
    <source>
        <dbReference type="ARBA" id="ARBA00022723"/>
    </source>
</evidence>
<evidence type="ECO:0000256" key="5">
    <source>
        <dbReference type="ARBA" id="ARBA00022842"/>
    </source>
</evidence>
<protein>
    <submittedName>
        <fullName evidence="7">Glutathionylspermidine synthase</fullName>
    </submittedName>
</protein>
<keyword evidence="4" id="KW-0067">ATP-binding</keyword>
<feature type="domain" description="Glutathionylspermidine synthase pre-ATP-grasp-like" evidence="6">
    <location>
        <begin position="22"/>
        <end position="398"/>
    </location>
</feature>
<evidence type="ECO:0000313" key="8">
    <source>
        <dbReference type="Proteomes" id="UP000256304"/>
    </source>
</evidence>
<dbReference type="AlphaFoldDB" id="A0A3D9PW59"/>
<dbReference type="OrthoDB" id="9765517at2"/>
<comment type="caution">
    <text evidence="7">The sequence shown here is derived from an EMBL/GenBank/DDBJ whole genome shotgun (WGS) entry which is preliminary data.</text>
</comment>
<reference evidence="7 8" key="1">
    <citation type="submission" date="2018-08" db="EMBL/GenBank/DDBJ databases">
        <title>Genomic Encyclopedia of Type Strains, Phase III (KMG-III): the genomes of soil and plant-associated and newly described type strains.</title>
        <authorList>
            <person name="Whitman W."/>
        </authorList>
    </citation>
    <scope>NUCLEOTIDE SEQUENCE [LARGE SCALE GENOMIC DNA]</scope>
    <source>
        <strain evidence="7 8">CGMCC 1.10966</strain>
    </source>
</reference>
<dbReference type="GO" id="GO:0005524">
    <property type="term" value="F:ATP binding"/>
    <property type="evidence" value="ECO:0007669"/>
    <property type="project" value="UniProtKB-KW"/>
</dbReference>
<dbReference type="SUPFAM" id="SSF56059">
    <property type="entry name" value="Glutathione synthetase ATP-binding domain-like"/>
    <property type="match status" value="1"/>
</dbReference>
<keyword evidence="2" id="KW-0479">Metal-binding</keyword>
<keyword evidence="1" id="KW-0436">Ligase</keyword>
<dbReference type="EMBL" id="QTTN01000077">
    <property type="protein sequence ID" value="REE54739.1"/>
    <property type="molecule type" value="Genomic_DNA"/>
</dbReference>
<evidence type="ECO:0000313" key="7">
    <source>
        <dbReference type="EMBL" id="REE54739.1"/>
    </source>
</evidence>
<evidence type="ECO:0000259" key="6">
    <source>
        <dbReference type="Pfam" id="PF03738"/>
    </source>
</evidence>
<evidence type="ECO:0000256" key="1">
    <source>
        <dbReference type="ARBA" id="ARBA00022598"/>
    </source>
</evidence>
<dbReference type="RefSeq" id="WP_116192879.1">
    <property type="nucleotide sequence ID" value="NZ_QTTN01000077.1"/>
</dbReference>
<dbReference type="SUPFAM" id="SSF52440">
    <property type="entry name" value="PreATP-grasp domain"/>
    <property type="match status" value="1"/>
</dbReference>
<evidence type="ECO:0000256" key="4">
    <source>
        <dbReference type="ARBA" id="ARBA00022840"/>
    </source>
</evidence>